<protein>
    <submittedName>
        <fullName evidence="1">Uncharacterized protein</fullName>
    </submittedName>
</protein>
<name>A0AAU8AJZ7_9RHOB</name>
<proteinExistence type="predicted"/>
<gene>
    <name evidence="1" type="ORF">PVT71_19655</name>
</gene>
<dbReference type="RefSeq" id="WP_353474149.1">
    <property type="nucleotide sequence ID" value="NZ_CP123385.1"/>
</dbReference>
<dbReference type="PANTHER" id="PTHR33794:SF1">
    <property type="entry name" value="BACILLOLYSIN"/>
    <property type="match status" value="1"/>
</dbReference>
<sequence length="2043" mass="219251">MSSDPVSKIVPSFPAAVPVGAGLRIGADGQDVPEGVDRFPGEAAAVLKAVPGGGTGRAAHSVEQDGTFDLAPATAPGSVLEAEDFEILSGFRVEQVGGASGGAVLHDTGTGAPRAQVVLTESGLFDITIGYFDETDGVSFLQVLLNGEEIAAFDWDGTGGSALADGRSAAEYVIEAVELRAGDVLELGGDGDRGEPLRVDRVTLSPRQADVPGDLTTPYVLGPDAPQANRLETAGDRDWFAADLLAGHTYIFSLTGDPDSPDALGDPYLRLYDEDGQWLAENDDWIDLNSLLFYTPQQDQRVYAAAGAFGDYYAGDYLLRLYSTDGADSIPGSVDTGEVLLAGETAGSRIDYPTDEDWYAVDLQAGYTYTFSLTGDATSADPLLNPIVQLYDAEGYWLADAWDWKGPGSVLEYTPYGDERVYASAGSAGDGGTGDFLLSFEGEAYNDTISGWIDTQEVLVAGEAQASRIDYGYDEDWYAVDLQAGYTYTFTLTGDPASADPLLNPLMQLYDADGYWLTDAWGWEGPGSVLEYTPFWDERVYASAGSDWDGRTGDFLLTLAAEENNDTIPGSVATAEVLQTGETQGSRIDYAYDEDWYAVDLQAGYTYTFTLTGDPASSDPLLNPLMQLYDAEGYWLTDAWDWDGPGSVLEYTPFWDERVYASAGSAWDGGTGDFLLSFEGEAYNDTIPGWIDTDEVLVEGEAQASRIDYSYDEDWFAVDLLAGFTYTFTLTGDPDSSDPLLDPMLQLYDSEGYWLTDAWDWTGPGSVLEYTPVGDALVYASAGSAWDGRTGDFLLSVTAAENGDTIPGSVATEEVLVEGQTQGSRIDYAYDQDWYAVDLLAGNTYTFTLSGDPASSEPLGDPIVLLYDVDGYWLDDAADWYGSESVLDFMPNWDQRVYVAGASRHGTTGDFLLSFSAEVNNDTIPGGTDTGEVLLVGETEGSRIDYAYDQDWYAVDLQAGYIYTFTLTGDAASSDPLLNPLVQLYDANGHWLRDAGIWTAEGAMLEYTPDQDARVYASAGSDWDEGTGDFLLSLAAEVNNDTIPGSIATGEVLVEGETQGSRIDYAFDQDWYAVDLQAGYTYTFTLTGDPASGDPLLNPLMQLYDAEGFWLAEAWDWEGPGSVLEYSPGAETRVYASAGAAWDEGTGDFLVSFAAEQNGDTIPGSIATGEVLVEGETQGSRIDYAYDEDWFAVDLQAGYTYTFTLTGDPASAEPLGDPLLKLFDADGYWLGDSYDWAGPGAVLEYTQGEDVRVYVSAGSWSDGGAGDFLLTLSAEASEDAIPDTVDTEEVLPVGGVQASRIDHSGDRDWFAADLLAGHTYVFSLTGDAASPDPLADPYFRLYDAAGDWLGENDDWTGLDSLLYFTAPEDQRVYASAGAYGDYYTGDYLLSLETLEVEDAVPGSIQTLEVLLAGGAQASRIDHAADQDWYAVDLQAGNTYTFTLTGDPDSADPLGNPLLQLYDGDGFLLLENDDWLGLNSLIEYTPVADLRVYVAAGTSGEEGTGDFLLSLAVQAHEDGVPDDTGTTEELVPGVELAGRINYEGDRDWYGVQLVAGTTYVFDLTRDYASAEPLVDPYFRLYDAAGELLVENDDYDGLNSRIYLTAESDARVYAAAGAFSDNATGDYILSVADSADLDTVPGDASTAEDLPLGGEIAGRVDFQGDDDWYRVQLVGGTTYRIDLLSDADSPDPLADPTLYLYDAEGGLVTSDDDGGEGLQSSLVYTPVADEVVYASARAFGDTGTGDYRISVAEDLPSVAVLLEDVPAYDWYHGCSPTAAASIFGYWDLQGYSGLFEAEGWDEISLTANVQDQISSPAHNARYDPTPDDTSQPVPPDTSIADFMGTSVDPLGYGGSYLSGFDQAFEAYASLGGYEFVAQTLSNYATGTPGGQLWDAYVAEIDAGRPVPMAVDSNGDGIVDHSVPGIGYEDRGSEGVWYAAYTTWSESETPIWREFQPVTYGESWGVSHLTFVQPADLGEGGMSEEVAAVLALGLPEDDLDDIKLRGVVDISEALASDGVLDPEDLKILAQAKLIDFAPVVDDLLFA</sequence>
<organism evidence="1">
    <name type="scientific">Alloyangia sp. H15</name>
    <dbReference type="NCBI Taxonomy" id="3029062"/>
    <lineage>
        <taxon>Bacteria</taxon>
        <taxon>Pseudomonadati</taxon>
        <taxon>Pseudomonadota</taxon>
        <taxon>Alphaproteobacteria</taxon>
        <taxon>Rhodobacterales</taxon>
        <taxon>Roseobacteraceae</taxon>
        <taxon>Alloyangia</taxon>
    </lineage>
</organism>
<dbReference type="Gene3D" id="2.60.120.380">
    <property type="match status" value="13"/>
</dbReference>
<dbReference type="EMBL" id="CP123385">
    <property type="protein sequence ID" value="XCC95307.1"/>
    <property type="molecule type" value="Genomic_DNA"/>
</dbReference>
<evidence type="ECO:0000313" key="1">
    <source>
        <dbReference type="EMBL" id="XCC95307.1"/>
    </source>
</evidence>
<dbReference type="PANTHER" id="PTHR33794">
    <property type="entry name" value="BACILLOLYSIN"/>
    <property type="match status" value="1"/>
</dbReference>
<reference evidence="1" key="1">
    <citation type="submission" date="2023-02" db="EMBL/GenBank/DDBJ databases">
        <title>Description and genomic characterization of Salipiger bruguierae sp. nov., isolated from the sediment of mangrove plant Bruguiera sexangula.</title>
        <authorList>
            <person name="Long M."/>
        </authorList>
    </citation>
    <scope>NUCLEOTIDE SEQUENCE</scope>
    <source>
        <strain evidence="1">H15</strain>
    </source>
</reference>
<dbReference type="InterPro" id="IPR050728">
    <property type="entry name" value="Zinc_Metalloprotease_M4"/>
</dbReference>
<dbReference type="Gene3D" id="2.60.120.260">
    <property type="entry name" value="Galactose-binding domain-like"/>
    <property type="match status" value="1"/>
</dbReference>
<accession>A0AAU8AJZ7</accession>